<sequence>MSHAPNKSTSVVPVKGHLVNKSSPLATESCKLGNQFITAQNLASHYKRINSAKSSIDTSAPKSLIKSVKAQDRVKREILRNSWANRNTERAKSAETQSISEEKSESKSFTTVSRTLKSENTRVLPDQKKINQSVSNMAINFTKHNPSRVMLYKPKDPEPEEKHQFVNFENREKNARNMMTTLLFNVHATNDPNLSGIQNPALKAMSRLVSGHNYDVLDIHAHKFKQPSHEFQPRIKDVEKSSSKLRESTCYEPPRRQKKINFVEKDLESTRISNDHEIKNLKNQKLNSSKIESDDDENDFDFVRTVREPSRDQLNNSNILNSFTSRRLTASQTSLKRAVEKEEELKYLAFVKDVTDDILQRGLISNRVINNCFNYHLNKNKKQLDEKKMRDLLDTLRQDIGIPDEDDTEITTKYYQTVNKAILLDKEKNKENIDDANTEYLTLRQFGFTNLGTSRSIHNDIQENNKQTDLNLSHTTRMFNDFENQIIKNIQTIRRNSTDSSGTEKALSRKNSTESPELQNSIPQSPKQVSILKKSNSQSSVQSRQNSFNSKENMDKEELKEKTLQKQISQSDDDDDDDLFISSKHDSLPASLNASHKSSLTRPNFTKEDYDDEDALFNNNYSDTEDKNQNSENDDNFDEILKTKAFKRGPIRKRSTASNDSDANERSRSLETPTPRPRMVKNISNEKNSSKNGNTSEEDDF</sequence>
<evidence type="ECO:0000256" key="1">
    <source>
        <dbReference type="SAM" id="MobiDB-lite"/>
    </source>
</evidence>
<dbReference type="PANTHER" id="PTHR14917:SF4">
    <property type="entry name" value="SPERMATOGENESIS-ASSOCIATED 7"/>
    <property type="match status" value="1"/>
</dbReference>
<dbReference type="OrthoDB" id="6263678at2759"/>
<dbReference type="EMBL" id="CAJNOC010000675">
    <property type="protein sequence ID" value="CAF0790384.1"/>
    <property type="molecule type" value="Genomic_DNA"/>
</dbReference>
<dbReference type="Pfam" id="PF15244">
    <property type="entry name" value="HSD3"/>
    <property type="match status" value="1"/>
</dbReference>
<feature type="region of interest" description="Disordered" evidence="1">
    <location>
        <begin position="493"/>
        <end position="701"/>
    </location>
</feature>
<reference evidence="2" key="1">
    <citation type="submission" date="2021-02" db="EMBL/GenBank/DDBJ databases">
        <authorList>
            <person name="Nowell W R."/>
        </authorList>
    </citation>
    <scope>NUCLEOTIDE SEQUENCE</scope>
    <source>
        <strain evidence="2">Ploen Becks lab</strain>
    </source>
</reference>
<protein>
    <submittedName>
        <fullName evidence="2">Uncharacterized protein</fullName>
    </submittedName>
</protein>
<dbReference type="AlphaFoldDB" id="A0A813S6W6"/>
<keyword evidence="3" id="KW-1185">Reference proteome</keyword>
<dbReference type="Proteomes" id="UP000663879">
    <property type="component" value="Unassembled WGS sequence"/>
</dbReference>
<feature type="compositionally biased region" description="Low complexity" evidence="1">
    <location>
        <begin position="535"/>
        <end position="550"/>
    </location>
</feature>
<proteinExistence type="predicted"/>
<dbReference type="GO" id="GO:0005930">
    <property type="term" value="C:axoneme"/>
    <property type="evidence" value="ECO:0007669"/>
    <property type="project" value="TreeGrafter"/>
</dbReference>
<feature type="compositionally biased region" description="Low complexity" evidence="1">
    <location>
        <begin position="681"/>
        <end position="695"/>
    </location>
</feature>
<dbReference type="GO" id="GO:0000226">
    <property type="term" value="P:microtubule cytoskeleton organization"/>
    <property type="evidence" value="ECO:0007669"/>
    <property type="project" value="TreeGrafter"/>
</dbReference>
<feature type="compositionally biased region" description="Basic residues" evidence="1">
    <location>
        <begin position="644"/>
        <end position="655"/>
    </location>
</feature>
<dbReference type="GO" id="GO:0036064">
    <property type="term" value="C:ciliary basal body"/>
    <property type="evidence" value="ECO:0007669"/>
    <property type="project" value="TreeGrafter"/>
</dbReference>
<feature type="compositionally biased region" description="Basic and acidic residues" evidence="1">
    <location>
        <begin position="552"/>
        <end position="564"/>
    </location>
</feature>
<evidence type="ECO:0000313" key="2">
    <source>
        <dbReference type="EMBL" id="CAF0790384.1"/>
    </source>
</evidence>
<feature type="compositionally biased region" description="Polar residues" evidence="1">
    <location>
        <begin position="493"/>
        <end position="528"/>
    </location>
</feature>
<gene>
    <name evidence="2" type="ORF">OXX778_LOCUS5936</name>
</gene>
<organism evidence="2 3">
    <name type="scientific">Brachionus calyciflorus</name>
    <dbReference type="NCBI Taxonomy" id="104777"/>
    <lineage>
        <taxon>Eukaryota</taxon>
        <taxon>Metazoa</taxon>
        <taxon>Spiralia</taxon>
        <taxon>Gnathifera</taxon>
        <taxon>Rotifera</taxon>
        <taxon>Eurotatoria</taxon>
        <taxon>Monogononta</taxon>
        <taxon>Pseudotrocha</taxon>
        <taxon>Ploima</taxon>
        <taxon>Brachionidae</taxon>
        <taxon>Brachionus</taxon>
    </lineage>
</organism>
<dbReference type="PANTHER" id="PTHR14917">
    <property type="entry name" value="SPERMATOGENESIS-ASSOCIATED PROTEIN 7"/>
    <property type="match status" value="1"/>
</dbReference>
<feature type="compositionally biased region" description="Polar residues" evidence="1">
    <location>
        <begin position="590"/>
        <end position="604"/>
    </location>
</feature>
<accession>A0A813S6W6</accession>
<dbReference type="InterPro" id="IPR029357">
    <property type="entry name" value="SPATA7"/>
</dbReference>
<evidence type="ECO:0000313" key="3">
    <source>
        <dbReference type="Proteomes" id="UP000663879"/>
    </source>
</evidence>
<comment type="caution">
    <text evidence="2">The sequence shown here is derived from an EMBL/GenBank/DDBJ whole genome shotgun (WGS) entry which is preliminary data.</text>
</comment>
<feature type="region of interest" description="Disordered" evidence="1">
    <location>
        <begin position="85"/>
        <end position="116"/>
    </location>
</feature>
<name>A0A813S6W6_9BILA</name>